<comment type="similarity">
    <text evidence="4">Belongs to the cytochrome P450 family.</text>
</comment>
<dbReference type="InterPro" id="IPR001128">
    <property type="entry name" value="Cyt_P450"/>
</dbReference>
<organism evidence="14 15">
    <name type="scientific">Coniophora puteana (strain RWD-64-598)</name>
    <name type="common">Brown rot fungus</name>
    <dbReference type="NCBI Taxonomy" id="741705"/>
    <lineage>
        <taxon>Eukaryota</taxon>
        <taxon>Fungi</taxon>
        <taxon>Dikarya</taxon>
        <taxon>Basidiomycota</taxon>
        <taxon>Agaricomycotina</taxon>
        <taxon>Agaricomycetes</taxon>
        <taxon>Agaricomycetidae</taxon>
        <taxon>Boletales</taxon>
        <taxon>Coniophorineae</taxon>
        <taxon>Coniophoraceae</taxon>
        <taxon>Coniophora</taxon>
    </lineage>
</organism>
<dbReference type="PRINTS" id="PR00465">
    <property type="entry name" value="EP450IV"/>
</dbReference>
<dbReference type="RefSeq" id="XP_007773983.1">
    <property type="nucleotide sequence ID" value="XM_007775793.1"/>
</dbReference>
<dbReference type="PANTHER" id="PTHR24305:SF166">
    <property type="entry name" value="CYTOCHROME P450 12A4, MITOCHONDRIAL-RELATED"/>
    <property type="match status" value="1"/>
</dbReference>
<keyword evidence="6" id="KW-0812">Transmembrane</keyword>
<dbReference type="PRINTS" id="PR00385">
    <property type="entry name" value="P450"/>
</dbReference>
<protein>
    <submittedName>
        <fullName evidence="14">Cytochrome P450</fullName>
    </submittedName>
</protein>
<keyword evidence="11" id="KW-0503">Monooxygenase</keyword>
<evidence type="ECO:0000256" key="10">
    <source>
        <dbReference type="ARBA" id="ARBA00023004"/>
    </source>
</evidence>
<evidence type="ECO:0000313" key="15">
    <source>
        <dbReference type="Proteomes" id="UP000053558"/>
    </source>
</evidence>
<dbReference type="SUPFAM" id="SSF48264">
    <property type="entry name" value="Cytochrome P450"/>
    <property type="match status" value="1"/>
</dbReference>
<evidence type="ECO:0000256" key="4">
    <source>
        <dbReference type="ARBA" id="ARBA00010617"/>
    </source>
</evidence>
<feature type="binding site" description="axial binding residue" evidence="13">
    <location>
        <position position="501"/>
    </location>
    <ligand>
        <name>heme</name>
        <dbReference type="ChEBI" id="CHEBI:30413"/>
    </ligand>
    <ligandPart>
        <name>Fe</name>
        <dbReference type="ChEBI" id="CHEBI:18248"/>
    </ligandPart>
</feature>
<keyword evidence="12" id="KW-0472">Membrane</keyword>
<evidence type="ECO:0000256" key="6">
    <source>
        <dbReference type="ARBA" id="ARBA00022692"/>
    </source>
</evidence>
<dbReference type="InterPro" id="IPR002403">
    <property type="entry name" value="Cyt_P450_E_grp-IV"/>
</dbReference>
<evidence type="ECO:0000256" key="2">
    <source>
        <dbReference type="ARBA" id="ARBA00004370"/>
    </source>
</evidence>
<keyword evidence="8" id="KW-1133">Transmembrane helix</keyword>
<name>A0A5M3M9N1_CONPW</name>
<gene>
    <name evidence="14" type="ORF">CONPUDRAFT_93220</name>
</gene>
<dbReference type="Gene3D" id="1.10.630.10">
    <property type="entry name" value="Cytochrome P450"/>
    <property type="match status" value="1"/>
</dbReference>
<comment type="caution">
    <text evidence="14">The sequence shown here is derived from an EMBL/GenBank/DDBJ whole genome shotgun (WGS) entry which is preliminary data.</text>
</comment>
<evidence type="ECO:0000256" key="3">
    <source>
        <dbReference type="ARBA" id="ARBA00004721"/>
    </source>
</evidence>
<sequence>MSSLPVSLDSITNTLNTYSDQIDSFVGQSSTVSTKALVVTGGALASYQLWKLTSYLYRHFFAYSGLPGPKRSHWFFGNIREMMGENTHEVQKQWVEQYGSTFVVHNILGGKRLFTTDTRALSHILLNTYDYPRSDEARFRLARIMGHGLLFAEGDQHKLQRKVMNPAFGPIQLRELTQIFVEKSNLLRDAWLSEIAKTSSNRVDVLDWLSKMTLDVIGLAGFNYNFNALNPDAEPNELNEAFGSLFRAGGSPVAMFLAMWLPFLDWLPRERGRQVATAKGTMARIGRELLAESKAAALEEQKSGKKSRARDLLTLLVKANMAEGANNMSDEDVLAQIPTFLVAGHETTSTATSWALMSIAENPDIQARLREEIASLGTDTPTMDELSEGSLPYLDAVVRESLRLHSPVPFAARKAARDDVIPLGTPYTDGRGRVHTELRVEAENTMIVPIYAMNTAEEIWGSDATVFNPERWMQGGGPEKAHGLPGVWGHQMTFLGGQHACIGYKFSLFEMKALLFSLVKAFEFELAVPVSDIGVRQTVVRRPIVKSQKEKGAQMPLLIKPIPA</sequence>
<accession>A0A5M3M9N1</accession>
<dbReference type="OMA" id="QQMHLFS"/>
<keyword evidence="9" id="KW-0560">Oxidoreductase</keyword>
<dbReference type="OrthoDB" id="1470350at2759"/>
<dbReference type="GO" id="GO:0004497">
    <property type="term" value="F:monooxygenase activity"/>
    <property type="evidence" value="ECO:0007669"/>
    <property type="project" value="UniProtKB-KW"/>
</dbReference>
<evidence type="ECO:0000256" key="5">
    <source>
        <dbReference type="ARBA" id="ARBA00022617"/>
    </source>
</evidence>
<dbReference type="AlphaFoldDB" id="A0A5M3M9N1"/>
<reference evidence="15" key="1">
    <citation type="journal article" date="2012" name="Science">
        <title>The Paleozoic origin of enzymatic lignin decomposition reconstructed from 31 fungal genomes.</title>
        <authorList>
            <person name="Floudas D."/>
            <person name="Binder M."/>
            <person name="Riley R."/>
            <person name="Barry K."/>
            <person name="Blanchette R.A."/>
            <person name="Henrissat B."/>
            <person name="Martinez A.T."/>
            <person name="Otillar R."/>
            <person name="Spatafora J.W."/>
            <person name="Yadav J.S."/>
            <person name="Aerts A."/>
            <person name="Benoit I."/>
            <person name="Boyd A."/>
            <person name="Carlson A."/>
            <person name="Copeland A."/>
            <person name="Coutinho P.M."/>
            <person name="de Vries R.P."/>
            <person name="Ferreira P."/>
            <person name="Findley K."/>
            <person name="Foster B."/>
            <person name="Gaskell J."/>
            <person name="Glotzer D."/>
            <person name="Gorecki P."/>
            <person name="Heitman J."/>
            <person name="Hesse C."/>
            <person name="Hori C."/>
            <person name="Igarashi K."/>
            <person name="Jurgens J.A."/>
            <person name="Kallen N."/>
            <person name="Kersten P."/>
            <person name="Kohler A."/>
            <person name="Kuees U."/>
            <person name="Kumar T.K.A."/>
            <person name="Kuo A."/>
            <person name="LaButti K."/>
            <person name="Larrondo L.F."/>
            <person name="Lindquist E."/>
            <person name="Ling A."/>
            <person name="Lombard V."/>
            <person name="Lucas S."/>
            <person name="Lundell T."/>
            <person name="Martin R."/>
            <person name="McLaughlin D.J."/>
            <person name="Morgenstern I."/>
            <person name="Morin E."/>
            <person name="Murat C."/>
            <person name="Nagy L.G."/>
            <person name="Nolan M."/>
            <person name="Ohm R.A."/>
            <person name="Patyshakuliyeva A."/>
            <person name="Rokas A."/>
            <person name="Ruiz-Duenas F.J."/>
            <person name="Sabat G."/>
            <person name="Salamov A."/>
            <person name="Samejima M."/>
            <person name="Schmutz J."/>
            <person name="Slot J.C."/>
            <person name="St John F."/>
            <person name="Stenlid J."/>
            <person name="Sun H."/>
            <person name="Sun S."/>
            <person name="Syed K."/>
            <person name="Tsang A."/>
            <person name="Wiebenga A."/>
            <person name="Young D."/>
            <person name="Pisabarro A."/>
            <person name="Eastwood D.C."/>
            <person name="Martin F."/>
            <person name="Cullen D."/>
            <person name="Grigoriev I.V."/>
            <person name="Hibbett D.S."/>
        </authorList>
    </citation>
    <scope>NUCLEOTIDE SEQUENCE [LARGE SCALE GENOMIC DNA]</scope>
    <source>
        <strain evidence="15">RWD-64-598 SS2</strain>
    </source>
</reference>
<keyword evidence="7 13" id="KW-0479">Metal-binding</keyword>
<dbReference type="GO" id="GO:0016705">
    <property type="term" value="F:oxidoreductase activity, acting on paired donors, with incorporation or reduction of molecular oxygen"/>
    <property type="evidence" value="ECO:0007669"/>
    <property type="project" value="InterPro"/>
</dbReference>
<evidence type="ECO:0000256" key="12">
    <source>
        <dbReference type="ARBA" id="ARBA00023136"/>
    </source>
</evidence>
<evidence type="ECO:0000256" key="13">
    <source>
        <dbReference type="PIRSR" id="PIRSR602403-1"/>
    </source>
</evidence>
<evidence type="ECO:0000256" key="9">
    <source>
        <dbReference type="ARBA" id="ARBA00023002"/>
    </source>
</evidence>
<dbReference type="PANTHER" id="PTHR24305">
    <property type="entry name" value="CYTOCHROME P450"/>
    <property type="match status" value="1"/>
</dbReference>
<dbReference type="GO" id="GO:0005506">
    <property type="term" value="F:iron ion binding"/>
    <property type="evidence" value="ECO:0007669"/>
    <property type="project" value="InterPro"/>
</dbReference>
<dbReference type="KEGG" id="cput:CONPUDRAFT_93220"/>
<keyword evidence="5 13" id="KW-0349">Heme</keyword>
<evidence type="ECO:0000256" key="8">
    <source>
        <dbReference type="ARBA" id="ARBA00022989"/>
    </source>
</evidence>
<dbReference type="GO" id="GO:0020037">
    <property type="term" value="F:heme binding"/>
    <property type="evidence" value="ECO:0007669"/>
    <property type="project" value="InterPro"/>
</dbReference>
<dbReference type="GO" id="GO:0016020">
    <property type="term" value="C:membrane"/>
    <property type="evidence" value="ECO:0007669"/>
    <property type="project" value="UniProtKB-SubCell"/>
</dbReference>
<evidence type="ECO:0000256" key="1">
    <source>
        <dbReference type="ARBA" id="ARBA00001971"/>
    </source>
</evidence>
<keyword evidence="15" id="KW-1185">Reference proteome</keyword>
<evidence type="ECO:0000256" key="11">
    <source>
        <dbReference type="ARBA" id="ARBA00023033"/>
    </source>
</evidence>
<keyword evidence="10 13" id="KW-0408">Iron</keyword>
<dbReference type="GeneID" id="19211567"/>
<comment type="cofactor">
    <cofactor evidence="1 13">
        <name>heme</name>
        <dbReference type="ChEBI" id="CHEBI:30413"/>
    </cofactor>
</comment>
<dbReference type="Proteomes" id="UP000053558">
    <property type="component" value="Unassembled WGS sequence"/>
</dbReference>
<evidence type="ECO:0000256" key="7">
    <source>
        <dbReference type="ARBA" id="ARBA00022723"/>
    </source>
</evidence>
<dbReference type="EMBL" id="JH711587">
    <property type="protein sequence ID" value="EIW75992.1"/>
    <property type="molecule type" value="Genomic_DNA"/>
</dbReference>
<dbReference type="InterPro" id="IPR050121">
    <property type="entry name" value="Cytochrome_P450_monoxygenase"/>
</dbReference>
<proteinExistence type="inferred from homology"/>
<dbReference type="InterPro" id="IPR036396">
    <property type="entry name" value="Cyt_P450_sf"/>
</dbReference>
<evidence type="ECO:0000313" key="14">
    <source>
        <dbReference type="EMBL" id="EIW75992.1"/>
    </source>
</evidence>
<dbReference type="Pfam" id="PF00067">
    <property type="entry name" value="p450"/>
    <property type="match status" value="1"/>
</dbReference>
<comment type="pathway">
    <text evidence="3">Secondary metabolite biosynthesis; terpenoid biosynthesis.</text>
</comment>
<comment type="subcellular location">
    <subcellularLocation>
        <location evidence="2">Membrane</location>
    </subcellularLocation>
</comment>
<dbReference type="CDD" id="cd11069">
    <property type="entry name" value="CYP_FUM15-like"/>
    <property type="match status" value="1"/>
</dbReference>